<gene>
    <name evidence="1" type="ORF">B296_00016076</name>
</gene>
<evidence type="ECO:0000313" key="2">
    <source>
        <dbReference type="Proteomes" id="UP000287651"/>
    </source>
</evidence>
<sequence length="78" mass="8585">MALADRVFDADRVISVMDNKVEGLRKEVIELKVGLGPEAIAAVKLQASKVQTLADHLKVKLEEATHCRESLELDLDNS</sequence>
<dbReference type="EMBL" id="AMZH03007674">
    <property type="protein sequence ID" value="RRT60700.1"/>
    <property type="molecule type" value="Genomic_DNA"/>
</dbReference>
<dbReference type="Proteomes" id="UP000287651">
    <property type="component" value="Unassembled WGS sequence"/>
</dbReference>
<dbReference type="AlphaFoldDB" id="A0A426Z9M5"/>
<name>A0A426Z9M5_ENSVE</name>
<proteinExistence type="predicted"/>
<reference evidence="1 2" key="1">
    <citation type="journal article" date="2014" name="Agronomy (Basel)">
        <title>A Draft Genome Sequence for Ensete ventricosum, the Drought-Tolerant Tree Against Hunger.</title>
        <authorList>
            <person name="Harrison J."/>
            <person name="Moore K.A."/>
            <person name="Paszkiewicz K."/>
            <person name="Jones T."/>
            <person name="Grant M."/>
            <person name="Ambacheew D."/>
            <person name="Muzemil S."/>
            <person name="Studholme D.J."/>
        </authorList>
    </citation>
    <scope>NUCLEOTIDE SEQUENCE [LARGE SCALE GENOMIC DNA]</scope>
</reference>
<protein>
    <submittedName>
        <fullName evidence="1">Uncharacterized protein</fullName>
    </submittedName>
</protein>
<organism evidence="1 2">
    <name type="scientific">Ensete ventricosum</name>
    <name type="common">Abyssinian banana</name>
    <name type="synonym">Musa ensete</name>
    <dbReference type="NCBI Taxonomy" id="4639"/>
    <lineage>
        <taxon>Eukaryota</taxon>
        <taxon>Viridiplantae</taxon>
        <taxon>Streptophyta</taxon>
        <taxon>Embryophyta</taxon>
        <taxon>Tracheophyta</taxon>
        <taxon>Spermatophyta</taxon>
        <taxon>Magnoliopsida</taxon>
        <taxon>Liliopsida</taxon>
        <taxon>Zingiberales</taxon>
        <taxon>Musaceae</taxon>
        <taxon>Ensete</taxon>
    </lineage>
</organism>
<comment type="caution">
    <text evidence="1">The sequence shown here is derived from an EMBL/GenBank/DDBJ whole genome shotgun (WGS) entry which is preliminary data.</text>
</comment>
<accession>A0A426Z9M5</accession>
<evidence type="ECO:0000313" key="1">
    <source>
        <dbReference type="EMBL" id="RRT60700.1"/>
    </source>
</evidence>